<dbReference type="Proteomes" id="UP000299102">
    <property type="component" value="Unassembled WGS sequence"/>
</dbReference>
<reference evidence="1 2" key="1">
    <citation type="journal article" date="2019" name="Commun. Biol.">
        <title>The bagworm genome reveals a unique fibroin gene that provides high tensile strength.</title>
        <authorList>
            <person name="Kono N."/>
            <person name="Nakamura H."/>
            <person name="Ohtoshi R."/>
            <person name="Tomita M."/>
            <person name="Numata K."/>
            <person name="Arakawa K."/>
        </authorList>
    </citation>
    <scope>NUCLEOTIDE SEQUENCE [LARGE SCALE GENOMIC DNA]</scope>
</reference>
<dbReference type="AlphaFoldDB" id="A0A4C1WWM1"/>
<dbReference type="EMBL" id="BGZK01000679">
    <property type="protein sequence ID" value="GBP55838.1"/>
    <property type="molecule type" value="Genomic_DNA"/>
</dbReference>
<sequence>MFTYCLRGEQTSLSFYEISTFKSGVELGNYTEHRVRNCVDKKVLITPGALTQCSLMRGPRLPAAAGPAAPRRRLNLTVLNAVFRLLCIDFVLINDPA</sequence>
<proteinExistence type="predicted"/>
<name>A0A4C1WWM1_EUMVA</name>
<evidence type="ECO:0000313" key="1">
    <source>
        <dbReference type="EMBL" id="GBP55838.1"/>
    </source>
</evidence>
<gene>
    <name evidence="1" type="ORF">EVAR_38435_1</name>
</gene>
<protein>
    <submittedName>
        <fullName evidence="1">Uncharacterized protein</fullName>
    </submittedName>
</protein>
<evidence type="ECO:0000313" key="2">
    <source>
        <dbReference type="Proteomes" id="UP000299102"/>
    </source>
</evidence>
<comment type="caution">
    <text evidence="1">The sequence shown here is derived from an EMBL/GenBank/DDBJ whole genome shotgun (WGS) entry which is preliminary data.</text>
</comment>
<keyword evidence="2" id="KW-1185">Reference proteome</keyword>
<organism evidence="1 2">
    <name type="scientific">Eumeta variegata</name>
    <name type="common">Bagworm moth</name>
    <name type="synonym">Eumeta japonica</name>
    <dbReference type="NCBI Taxonomy" id="151549"/>
    <lineage>
        <taxon>Eukaryota</taxon>
        <taxon>Metazoa</taxon>
        <taxon>Ecdysozoa</taxon>
        <taxon>Arthropoda</taxon>
        <taxon>Hexapoda</taxon>
        <taxon>Insecta</taxon>
        <taxon>Pterygota</taxon>
        <taxon>Neoptera</taxon>
        <taxon>Endopterygota</taxon>
        <taxon>Lepidoptera</taxon>
        <taxon>Glossata</taxon>
        <taxon>Ditrysia</taxon>
        <taxon>Tineoidea</taxon>
        <taxon>Psychidae</taxon>
        <taxon>Oiketicinae</taxon>
        <taxon>Eumeta</taxon>
    </lineage>
</organism>
<accession>A0A4C1WWM1</accession>